<gene>
    <name evidence="3" type="ORF">Clow_00261</name>
</gene>
<sequence>MGWLLCAVGVVALTIAALPSTGFSRWASTLLFGAQIIAFPRLLGLGIVLFGLVTALFFRSARIGGAFLVAAGVIFAAFPSTVPWVGVPTGASEASGDTLTVATLNSQATLAQSDIEELAQHYSPDVIVLPDASPDRAARAAQGTEYEGTAYAGELGEIHAEPTTMLLHPRLGELTPADGPTTTLNTPSLALPAGVDIIGIHTLPPVPEAMEGWRADLDSVLAFGEDPTRGPLILAGDFNATLRHGPLAARTRLVDTAQECAAAPEGTWPASRSSLLRTPIDHVFVTPDIQVLDCAVRRVGAGDHRAYVATLRLPG</sequence>
<dbReference type="InterPro" id="IPR036691">
    <property type="entry name" value="Endo/exonu/phosph_ase_sf"/>
</dbReference>
<name>A0A0Q0ULJ4_9CORY</name>
<evidence type="ECO:0000256" key="1">
    <source>
        <dbReference type="SAM" id="Phobius"/>
    </source>
</evidence>
<protein>
    <recommendedName>
        <fullName evidence="2">Endonuclease/exonuclease/phosphatase domain-containing protein</fullName>
    </recommendedName>
</protein>
<keyword evidence="1" id="KW-1133">Transmembrane helix</keyword>
<dbReference type="GO" id="GO:0003824">
    <property type="term" value="F:catalytic activity"/>
    <property type="evidence" value="ECO:0007669"/>
    <property type="project" value="InterPro"/>
</dbReference>
<evidence type="ECO:0000313" key="4">
    <source>
        <dbReference type="Proteomes" id="UP000050488"/>
    </source>
</evidence>
<dbReference type="Gene3D" id="3.60.10.10">
    <property type="entry name" value="Endonuclease/exonuclease/phosphatase"/>
    <property type="match status" value="1"/>
</dbReference>
<feature type="domain" description="Endonuclease/exonuclease/phosphatase" evidence="2">
    <location>
        <begin position="113"/>
        <end position="304"/>
    </location>
</feature>
<feature type="transmembrane region" description="Helical" evidence="1">
    <location>
        <begin position="65"/>
        <end position="85"/>
    </location>
</feature>
<keyword evidence="1" id="KW-0812">Transmembrane</keyword>
<reference evidence="3 4" key="1">
    <citation type="submission" date="2015-10" db="EMBL/GenBank/DDBJ databases">
        <title>Corynebacteirum lowii and Corynebacterium oculi species nova, derived from human clinical disease and and emended description of Corynebacterium mastiditis.</title>
        <authorList>
            <person name="Bernard K."/>
            <person name="Pacheco A.L."/>
            <person name="Mcdougall C."/>
            <person name="Burtx T."/>
            <person name="Weibe D."/>
            <person name="Tyler S."/>
            <person name="Olson A.B."/>
            <person name="Cnockaert M."/>
            <person name="Eguchi H."/>
            <person name="Kuwahara T."/>
            <person name="Nakayama-Imaohji H."/>
            <person name="Boudewijins M."/>
            <person name="Van Hoecke F."/>
            <person name="Bernier A.-M."/>
            <person name="Vandamme P."/>
        </authorList>
    </citation>
    <scope>NUCLEOTIDE SEQUENCE [LARGE SCALE GENOMIC DNA]</scope>
    <source>
        <strain evidence="3 4">NML 130206</strain>
    </source>
</reference>
<organism evidence="3 4">
    <name type="scientific">Corynebacterium lowii</name>
    <dbReference type="NCBI Taxonomy" id="1544413"/>
    <lineage>
        <taxon>Bacteria</taxon>
        <taxon>Bacillati</taxon>
        <taxon>Actinomycetota</taxon>
        <taxon>Actinomycetes</taxon>
        <taxon>Mycobacteriales</taxon>
        <taxon>Corynebacteriaceae</taxon>
        <taxon>Corynebacterium</taxon>
    </lineage>
</organism>
<dbReference type="AlphaFoldDB" id="A0A0Q0ULJ4"/>
<dbReference type="EMBL" id="LKEV01000001">
    <property type="protein sequence ID" value="KQB87208.1"/>
    <property type="molecule type" value="Genomic_DNA"/>
</dbReference>
<keyword evidence="1" id="KW-0472">Membrane</keyword>
<comment type="caution">
    <text evidence="3">The sequence shown here is derived from an EMBL/GenBank/DDBJ whole genome shotgun (WGS) entry which is preliminary data.</text>
</comment>
<dbReference type="InterPro" id="IPR005135">
    <property type="entry name" value="Endo/exonuclease/phosphatase"/>
</dbReference>
<keyword evidence="4" id="KW-1185">Reference proteome</keyword>
<dbReference type="Pfam" id="PF03372">
    <property type="entry name" value="Exo_endo_phos"/>
    <property type="match status" value="1"/>
</dbReference>
<dbReference type="SUPFAM" id="SSF56219">
    <property type="entry name" value="DNase I-like"/>
    <property type="match status" value="1"/>
</dbReference>
<feature type="transmembrane region" description="Helical" evidence="1">
    <location>
        <begin position="34"/>
        <end position="58"/>
    </location>
</feature>
<proteinExistence type="predicted"/>
<accession>A0A0Q0ULJ4</accession>
<dbReference type="PATRIC" id="fig|1544413.3.peg.263"/>
<dbReference type="Proteomes" id="UP000050488">
    <property type="component" value="Unassembled WGS sequence"/>
</dbReference>
<evidence type="ECO:0000313" key="3">
    <source>
        <dbReference type="EMBL" id="KQB87208.1"/>
    </source>
</evidence>
<dbReference type="STRING" id="1544413.Clow_00261"/>
<evidence type="ECO:0000259" key="2">
    <source>
        <dbReference type="Pfam" id="PF03372"/>
    </source>
</evidence>